<sequence length="190" mass="19524">MMADLPPGREGSSFPPEREILPAGEEVRTMRAEGHGQDARCTGSPLRRPQHPYGGHDMSRTEARGIPLSRKNKVGLGLAAALGLLDMTNVVGVLAPDSDGPGPPAGVLVGDAVLGLITVVAVVHAWRTASRTGSRVVAASRILSAITALPALFVTGVPAWVVAVVAVFIVVTVVVIALVLSRPAPEPAAS</sequence>
<feature type="transmembrane region" description="Helical" evidence="2">
    <location>
        <begin position="107"/>
        <end position="126"/>
    </location>
</feature>
<evidence type="ECO:0000256" key="2">
    <source>
        <dbReference type="SAM" id="Phobius"/>
    </source>
</evidence>
<keyword evidence="2" id="KW-0812">Transmembrane</keyword>
<protein>
    <submittedName>
        <fullName evidence="3">Uncharacterized protein</fullName>
    </submittedName>
</protein>
<evidence type="ECO:0000313" key="3">
    <source>
        <dbReference type="EMBL" id="GGT48802.1"/>
    </source>
</evidence>
<keyword evidence="2" id="KW-1133">Transmembrane helix</keyword>
<feature type="transmembrane region" description="Helical" evidence="2">
    <location>
        <begin position="74"/>
        <end position="95"/>
    </location>
</feature>
<evidence type="ECO:0000256" key="1">
    <source>
        <dbReference type="SAM" id="MobiDB-lite"/>
    </source>
</evidence>
<accession>A0A918LT14</accession>
<comment type="caution">
    <text evidence="3">The sequence shown here is derived from an EMBL/GenBank/DDBJ whole genome shotgun (WGS) entry which is preliminary data.</text>
</comment>
<keyword evidence="4" id="KW-1185">Reference proteome</keyword>
<dbReference type="EMBL" id="BMSA01000006">
    <property type="protein sequence ID" value="GGT48802.1"/>
    <property type="molecule type" value="Genomic_DNA"/>
</dbReference>
<dbReference type="AlphaFoldDB" id="A0A918LT14"/>
<proteinExistence type="predicted"/>
<feature type="transmembrane region" description="Helical" evidence="2">
    <location>
        <begin position="138"/>
        <end position="154"/>
    </location>
</feature>
<dbReference type="Proteomes" id="UP000646776">
    <property type="component" value="Unassembled WGS sequence"/>
</dbReference>
<feature type="region of interest" description="Disordered" evidence="1">
    <location>
        <begin position="31"/>
        <end position="61"/>
    </location>
</feature>
<gene>
    <name evidence="3" type="ORF">GCM10010226_27490</name>
</gene>
<evidence type="ECO:0000313" key="4">
    <source>
        <dbReference type="Proteomes" id="UP000646776"/>
    </source>
</evidence>
<reference evidence="3" key="2">
    <citation type="submission" date="2020-09" db="EMBL/GenBank/DDBJ databases">
        <authorList>
            <person name="Sun Q."/>
            <person name="Ohkuma M."/>
        </authorList>
    </citation>
    <scope>NUCLEOTIDE SEQUENCE</scope>
    <source>
        <strain evidence="3">JCM 4125</strain>
    </source>
</reference>
<keyword evidence="2" id="KW-0472">Membrane</keyword>
<name>A0A918LT14_9ACTN</name>
<organism evidence="3 4">
    <name type="scientific">Streptomyces phaeofaciens</name>
    <dbReference type="NCBI Taxonomy" id="68254"/>
    <lineage>
        <taxon>Bacteria</taxon>
        <taxon>Bacillati</taxon>
        <taxon>Actinomycetota</taxon>
        <taxon>Actinomycetes</taxon>
        <taxon>Kitasatosporales</taxon>
        <taxon>Streptomycetaceae</taxon>
        <taxon>Streptomyces</taxon>
    </lineage>
</organism>
<feature type="transmembrane region" description="Helical" evidence="2">
    <location>
        <begin position="160"/>
        <end position="180"/>
    </location>
</feature>
<reference evidence="3" key="1">
    <citation type="journal article" date="2014" name="Int. J. Syst. Evol. Microbiol.">
        <title>Complete genome sequence of Corynebacterium casei LMG S-19264T (=DSM 44701T), isolated from a smear-ripened cheese.</title>
        <authorList>
            <consortium name="US DOE Joint Genome Institute (JGI-PGF)"/>
            <person name="Walter F."/>
            <person name="Albersmeier A."/>
            <person name="Kalinowski J."/>
            <person name="Ruckert C."/>
        </authorList>
    </citation>
    <scope>NUCLEOTIDE SEQUENCE</scope>
    <source>
        <strain evidence="3">JCM 4125</strain>
    </source>
</reference>